<sequence length="135" mass="14409">MEPPGQPLHRDQWAGLGPIRDPSWGEAQRHPRAPGTGTQKAVWALGSERRDLGPIRGPCPGGKLASGGQSCRGLPRQTELGQGVLPSPEKEARQARTQGRREPLRPREAADAGAKCQRPLCTCSGPRTLEEAGPV</sequence>
<dbReference type="EMBL" id="JABWUV010000048">
    <property type="protein sequence ID" value="KAF6268152.1"/>
    <property type="molecule type" value="Genomic_DNA"/>
</dbReference>
<comment type="caution">
    <text evidence="2">The sequence shown here is derived from an EMBL/GenBank/DDBJ whole genome shotgun (WGS) entry which is preliminary data.</text>
</comment>
<protein>
    <submittedName>
        <fullName evidence="2">Uncharacterized protein</fullName>
    </submittedName>
</protein>
<dbReference type="AlphaFoldDB" id="A0A7J7QWB5"/>
<organism evidence="2 3">
    <name type="scientific">Myotis myotis</name>
    <name type="common">Greater mouse-eared bat</name>
    <name type="synonym">Vespertilio myotis</name>
    <dbReference type="NCBI Taxonomy" id="51298"/>
    <lineage>
        <taxon>Eukaryota</taxon>
        <taxon>Metazoa</taxon>
        <taxon>Chordata</taxon>
        <taxon>Craniata</taxon>
        <taxon>Vertebrata</taxon>
        <taxon>Euteleostomi</taxon>
        <taxon>Mammalia</taxon>
        <taxon>Eutheria</taxon>
        <taxon>Laurasiatheria</taxon>
        <taxon>Chiroptera</taxon>
        <taxon>Yangochiroptera</taxon>
        <taxon>Vespertilionidae</taxon>
        <taxon>Myotis</taxon>
    </lineage>
</organism>
<keyword evidence="3" id="KW-1185">Reference proteome</keyword>
<evidence type="ECO:0000313" key="3">
    <source>
        <dbReference type="Proteomes" id="UP000527355"/>
    </source>
</evidence>
<feature type="compositionally biased region" description="Basic and acidic residues" evidence="1">
    <location>
        <begin position="88"/>
        <end position="110"/>
    </location>
</feature>
<reference evidence="2 3" key="1">
    <citation type="journal article" date="2020" name="Nature">
        <title>Six reference-quality genomes reveal evolution of bat adaptations.</title>
        <authorList>
            <person name="Jebb D."/>
            <person name="Huang Z."/>
            <person name="Pippel M."/>
            <person name="Hughes G.M."/>
            <person name="Lavrichenko K."/>
            <person name="Devanna P."/>
            <person name="Winkler S."/>
            <person name="Jermiin L.S."/>
            <person name="Skirmuntt E.C."/>
            <person name="Katzourakis A."/>
            <person name="Burkitt-Gray L."/>
            <person name="Ray D.A."/>
            <person name="Sullivan K.A.M."/>
            <person name="Roscito J.G."/>
            <person name="Kirilenko B.M."/>
            <person name="Davalos L.M."/>
            <person name="Corthals A.P."/>
            <person name="Power M.L."/>
            <person name="Jones G."/>
            <person name="Ransome R.D."/>
            <person name="Dechmann D.K.N."/>
            <person name="Locatelli A.G."/>
            <person name="Puechmaille S.J."/>
            <person name="Fedrigo O."/>
            <person name="Jarvis E.D."/>
            <person name="Hiller M."/>
            <person name="Vernes S.C."/>
            <person name="Myers E.W."/>
            <person name="Teeling E.C."/>
        </authorList>
    </citation>
    <scope>NUCLEOTIDE SEQUENCE [LARGE SCALE GENOMIC DNA]</scope>
    <source>
        <strain evidence="2">MMyoMyo1</strain>
        <tissue evidence="2">Flight muscle</tissue>
    </source>
</reference>
<dbReference type="Proteomes" id="UP000527355">
    <property type="component" value="Unassembled WGS sequence"/>
</dbReference>
<gene>
    <name evidence="2" type="ORF">mMyoMyo1_011288</name>
</gene>
<feature type="region of interest" description="Disordered" evidence="1">
    <location>
        <begin position="1"/>
        <end position="117"/>
    </location>
</feature>
<name>A0A7J7QWB5_MYOMY</name>
<evidence type="ECO:0000313" key="2">
    <source>
        <dbReference type="EMBL" id="KAF6268152.1"/>
    </source>
</evidence>
<proteinExistence type="predicted"/>
<evidence type="ECO:0000256" key="1">
    <source>
        <dbReference type="SAM" id="MobiDB-lite"/>
    </source>
</evidence>
<accession>A0A7J7QWB5</accession>